<evidence type="ECO:0000313" key="3">
    <source>
        <dbReference type="EMBL" id="GJT07637.1"/>
    </source>
</evidence>
<evidence type="ECO:0000313" key="4">
    <source>
        <dbReference type="Proteomes" id="UP001151760"/>
    </source>
</evidence>
<reference evidence="3" key="1">
    <citation type="journal article" date="2022" name="Int. J. Mol. Sci.">
        <title>Draft Genome of Tanacetum Coccineum: Genomic Comparison of Closely Related Tanacetum-Family Plants.</title>
        <authorList>
            <person name="Yamashiro T."/>
            <person name="Shiraishi A."/>
            <person name="Nakayama K."/>
            <person name="Satake H."/>
        </authorList>
    </citation>
    <scope>NUCLEOTIDE SEQUENCE</scope>
</reference>
<dbReference type="PANTHER" id="PTHR11439:SF509">
    <property type="entry name" value="RNA-DIRECTED DNA POLYMERASE"/>
    <property type="match status" value="1"/>
</dbReference>
<evidence type="ECO:0000259" key="2">
    <source>
        <dbReference type="Pfam" id="PF25597"/>
    </source>
</evidence>
<evidence type="ECO:0000256" key="1">
    <source>
        <dbReference type="SAM" id="MobiDB-lite"/>
    </source>
</evidence>
<dbReference type="Proteomes" id="UP001151760">
    <property type="component" value="Unassembled WGS sequence"/>
</dbReference>
<dbReference type="CDD" id="cd09272">
    <property type="entry name" value="RNase_HI_RT_Ty1"/>
    <property type="match status" value="1"/>
</dbReference>
<sequence length="536" mass="60617">MFRLDLEPLFHRVKNNREAHEDYLQKTKEHTNTLRGIVEQARKHNSSDPYLEYPCKFTIRIQELLVYVSEICPSSQVERKKLVAVTPMKKTRKVRVIPSTSTSKSQSKNNTRKNRITPAASSNKKNKTIEVHPRKVMFSSNKKNHVSLCNANLKHARVKSKSGKSKKMEWKPTGKVFTTVRHRRTKIAKSVRFIDEPSILGARTSNILEPIRNWGSAVSNSPSSSRVQCSEDLGKLKPKADIGIFIGCAPSKKSYRIYNKRTWQIMEIIHVDFDVLTAMAFEQISSGPALREMTPETISLGLYFNPPLSVACLVRVVVTLRHANLTGLPSSTSIDQVAPSASTSSAIHETQSLVIPFGVEEQFHDIEVAHLNNDPIFGFLLSQKFFKGAVDPTLFTRKEGKDILLVQIYVDDIIFASTDPILCETFSKIDSCIALTAYANVDHVGCQDTRRSTSGKAEYIALSGHCAQILWMRSQLTDYGLGFNKIPMYYDNKSAIALCCNNIQHSKSKHIDVKYHFIKEQVENDVVELYFVRTKY</sequence>
<dbReference type="InterPro" id="IPR057670">
    <property type="entry name" value="SH3_retrovirus"/>
</dbReference>
<reference evidence="3" key="2">
    <citation type="submission" date="2022-01" db="EMBL/GenBank/DDBJ databases">
        <authorList>
            <person name="Yamashiro T."/>
            <person name="Shiraishi A."/>
            <person name="Satake H."/>
            <person name="Nakayama K."/>
        </authorList>
    </citation>
    <scope>NUCLEOTIDE SEQUENCE</scope>
</reference>
<name>A0ABQ5B0I5_9ASTR</name>
<accession>A0ABQ5B0I5</accession>
<dbReference type="PANTHER" id="PTHR11439">
    <property type="entry name" value="GAG-POL-RELATED RETROTRANSPOSON"/>
    <property type="match status" value="1"/>
</dbReference>
<dbReference type="Pfam" id="PF25597">
    <property type="entry name" value="SH3_retrovirus"/>
    <property type="match status" value="1"/>
</dbReference>
<feature type="compositionally biased region" description="Low complexity" evidence="1">
    <location>
        <begin position="99"/>
        <end position="109"/>
    </location>
</feature>
<keyword evidence="4" id="KW-1185">Reference proteome</keyword>
<dbReference type="EMBL" id="BQNB010012767">
    <property type="protein sequence ID" value="GJT07637.1"/>
    <property type="molecule type" value="Genomic_DNA"/>
</dbReference>
<proteinExistence type="predicted"/>
<gene>
    <name evidence="3" type="ORF">Tco_0842099</name>
</gene>
<feature type="domain" description="Retroviral polymerase SH3-like" evidence="2">
    <location>
        <begin position="231"/>
        <end position="274"/>
    </location>
</feature>
<comment type="caution">
    <text evidence="3">The sequence shown here is derived from an EMBL/GenBank/DDBJ whole genome shotgun (WGS) entry which is preliminary data.</text>
</comment>
<organism evidence="3 4">
    <name type="scientific">Tanacetum coccineum</name>
    <dbReference type="NCBI Taxonomy" id="301880"/>
    <lineage>
        <taxon>Eukaryota</taxon>
        <taxon>Viridiplantae</taxon>
        <taxon>Streptophyta</taxon>
        <taxon>Embryophyta</taxon>
        <taxon>Tracheophyta</taxon>
        <taxon>Spermatophyta</taxon>
        <taxon>Magnoliopsida</taxon>
        <taxon>eudicotyledons</taxon>
        <taxon>Gunneridae</taxon>
        <taxon>Pentapetalae</taxon>
        <taxon>asterids</taxon>
        <taxon>campanulids</taxon>
        <taxon>Asterales</taxon>
        <taxon>Asteraceae</taxon>
        <taxon>Asteroideae</taxon>
        <taxon>Anthemideae</taxon>
        <taxon>Anthemidinae</taxon>
        <taxon>Tanacetum</taxon>
    </lineage>
</organism>
<protein>
    <recommendedName>
        <fullName evidence="2">Retroviral polymerase SH3-like domain-containing protein</fullName>
    </recommendedName>
</protein>
<feature type="region of interest" description="Disordered" evidence="1">
    <location>
        <begin position="93"/>
        <end position="123"/>
    </location>
</feature>